<dbReference type="EMBL" id="UINC01026583">
    <property type="protein sequence ID" value="SVB04293.1"/>
    <property type="molecule type" value="Genomic_DNA"/>
</dbReference>
<protein>
    <submittedName>
        <fullName evidence="1">Uncharacterized protein</fullName>
    </submittedName>
</protein>
<sequence length="340" mass="38524">MQRIAFLVVAVVAVTPVVAWSQTSGAWVTPRTPDGRPDLQGVWTTQTFTPLQRPEQFADREFLTEEEAAALAEVLTAPGVDPLRGRAFADALNQEDEQRRTRATTQADPTHYDNSVWLRTLEPKGLSSRRTSLIVDPANGRIPQRTDEARVRAARRNEARGFDSYENRPAQERCLVWNHEGPPMMPPPYNDLYQIFQVPGYVVLFPEMANNPPRIIPTDGRGHVSERIRQWPGHSVGRWDGDTLVVDTANFTDKTGFQGSGTELHVEERFTRVADDAIQYVFTVDDATTWVRPWTVELPMQRSEQQLYEYTCHEGNYGMRNTMRGARRADRLSPGGSDSR</sequence>
<accession>A0A382ATF2</accession>
<name>A0A382ATF2_9ZZZZ</name>
<gene>
    <name evidence="1" type="ORF">METZ01_LOCUS157147</name>
</gene>
<reference evidence="1" key="1">
    <citation type="submission" date="2018-05" db="EMBL/GenBank/DDBJ databases">
        <authorList>
            <person name="Lanie J.A."/>
            <person name="Ng W.-L."/>
            <person name="Kazmierczak K.M."/>
            <person name="Andrzejewski T.M."/>
            <person name="Davidsen T.M."/>
            <person name="Wayne K.J."/>
            <person name="Tettelin H."/>
            <person name="Glass J.I."/>
            <person name="Rusch D."/>
            <person name="Podicherti R."/>
            <person name="Tsui H.-C.T."/>
            <person name="Winkler M.E."/>
        </authorList>
    </citation>
    <scope>NUCLEOTIDE SEQUENCE</scope>
</reference>
<organism evidence="1">
    <name type="scientific">marine metagenome</name>
    <dbReference type="NCBI Taxonomy" id="408172"/>
    <lineage>
        <taxon>unclassified sequences</taxon>
        <taxon>metagenomes</taxon>
        <taxon>ecological metagenomes</taxon>
    </lineage>
</organism>
<proteinExistence type="predicted"/>
<evidence type="ECO:0000313" key="1">
    <source>
        <dbReference type="EMBL" id="SVB04293.1"/>
    </source>
</evidence>
<dbReference type="AlphaFoldDB" id="A0A382ATF2"/>